<evidence type="ECO:0000313" key="2">
    <source>
        <dbReference type="Proteomes" id="UP000548867"/>
    </source>
</evidence>
<comment type="caution">
    <text evidence="1">The sequence shown here is derived from an EMBL/GenBank/DDBJ whole genome shotgun (WGS) entry which is preliminary data.</text>
</comment>
<dbReference type="AlphaFoldDB" id="A0A7W6CG95"/>
<name>A0A7W6CG95_9SPHN</name>
<dbReference type="EMBL" id="JACIDX010000003">
    <property type="protein sequence ID" value="MBB3954154.1"/>
    <property type="molecule type" value="Genomic_DNA"/>
</dbReference>
<evidence type="ECO:0000313" key="1">
    <source>
        <dbReference type="EMBL" id="MBB3954154.1"/>
    </source>
</evidence>
<dbReference type="RefSeq" id="WP_183623435.1">
    <property type="nucleotide sequence ID" value="NZ_JACIDX010000003.1"/>
</dbReference>
<organism evidence="1 2">
    <name type="scientific">Novosphingobium sediminicola</name>
    <dbReference type="NCBI Taxonomy" id="563162"/>
    <lineage>
        <taxon>Bacteria</taxon>
        <taxon>Pseudomonadati</taxon>
        <taxon>Pseudomonadota</taxon>
        <taxon>Alphaproteobacteria</taxon>
        <taxon>Sphingomonadales</taxon>
        <taxon>Sphingomonadaceae</taxon>
        <taxon>Novosphingobium</taxon>
    </lineage>
</organism>
<keyword evidence="2" id="KW-1185">Reference proteome</keyword>
<dbReference type="Proteomes" id="UP000548867">
    <property type="component" value="Unassembled WGS sequence"/>
</dbReference>
<proteinExistence type="predicted"/>
<reference evidence="1 2" key="1">
    <citation type="submission" date="2020-08" db="EMBL/GenBank/DDBJ databases">
        <title>Genomic Encyclopedia of Type Strains, Phase IV (KMG-IV): sequencing the most valuable type-strain genomes for metagenomic binning, comparative biology and taxonomic classification.</title>
        <authorList>
            <person name="Goeker M."/>
        </authorList>
    </citation>
    <scope>NUCLEOTIDE SEQUENCE [LARGE SCALE GENOMIC DNA]</scope>
    <source>
        <strain evidence="1 2">DSM 27057</strain>
    </source>
</reference>
<accession>A0A7W6CG95</accession>
<gene>
    <name evidence="1" type="ORF">GGR38_001081</name>
</gene>
<protein>
    <submittedName>
        <fullName evidence="1">Uncharacterized protein</fullName>
    </submittedName>
</protein>
<sequence length="215" mass="23782">MIQSGRIAYRDAAGRETGYETFDLIAAQGRRLLRALCVMEDIGLIREVSIGMGDDFRPRDGQCRIWQGGAESLMRFAIGPDQAVCGDQALPLAAPLPYLGLHPLSGDALIIHQRGTDAPGDYRPIAAITNSISPNGEEDLHMQAMEIAVAYMGETALNVAAGQFAAWHYRLCWRDDWPPADLWVRAGDGLFLMMRWAMVPAWFELTHWHDCPQGG</sequence>